<dbReference type="PANTHER" id="PTHR39469">
    <property type="entry name" value="CHROMOSOME 1, WHOLE GENOME SHOTGUN SEQUENCE"/>
    <property type="match status" value="1"/>
</dbReference>
<feature type="region of interest" description="Disordered" evidence="5">
    <location>
        <begin position="683"/>
        <end position="703"/>
    </location>
</feature>
<feature type="compositionally biased region" description="Polar residues" evidence="5">
    <location>
        <begin position="823"/>
        <end position="832"/>
    </location>
</feature>
<keyword evidence="2 6" id="KW-0812">Transmembrane</keyword>
<keyword evidence="10" id="KW-1185">Reference proteome</keyword>
<evidence type="ECO:0000313" key="9">
    <source>
        <dbReference type="EMBL" id="RPB07581.1"/>
    </source>
</evidence>
<feature type="transmembrane region" description="Helical" evidence="6">
    <location>
        <begin position="206"/>
        <end position="225"/>
    </location>
</feature>
<dbReference type="STRING" id="1392247.A0A3N4KGU3"/>
<feature type="transmembrane region" description="Helical" evidence="6">
    <location>
        <begin position="180"/>
        <end position="199"/>
    </location>
</feature>
<feature type="compositionally biased region" description="Low complexity" evidence="5">
    <location>
        <begin position="490"/>
        <end position="499"/>
    </location>
</feature>
<evidence type="ECO:0000256" key="3">
    <source>
        <dbReference type="ARBA" id="ARBA00022989"/>
    </source>
</evidence>
<dbReference type="AlphaFoldDB" id="A0A3N4KGU3"/>
<dbReference type="PANTHER" id="PTHR39469:SF1">
    <property type="entry name" value="DUF4203 DOMAIN-CONTAINING PROTEIN"/>
    <property type="match status" value="1"/>
</dbReference>
<feature type="region of interest" description="Disordered" evidence="5">
    <location>
        <begin position="386"/>
        <end position="540"/>
    </location>
</feature>
<evidence type="ECO:0000256" key="2">
    <source>
        <dbReference type="ARBA" id="ARBA00022692"/>
    </source>
</evidence>
<feature type="compositionally biased region" description="Basic and acidic residues" evidence="5">
    <location>
        <begin position="430"/>
        <end position="441"/>
    </location>
</feature>
<feature type="region of interest" description="Disordered" evidence="5">
    <location>
        <begin position="570"/>
        <end position="602"/>
    </location>
</feature>
<evidence type="ECO:0000313" key="10">
    <source>
        <dbReference type="Proteomes" id="UP000277580"/>
    </source>
</evidence>
<feature type="transmembrane region" description="Helical" evidence="6">
    <location>
        <begin position="149"/>
        <end position="168"/>
    </location>
</feature>
<evidence type="ECO:0000256" key="6">
    <source>
        <dbReference type="SAM" id="Phobius"/>
    </source>
</evidence>
<feature type="compositionally biased region" description="Low complexity" evidence="5">
    <location>
        <begin position="51"/>
        <end position="84"/>
    </location>
</feature>
<feature type="domain" description="TM7S3/TM198-like" evidence="8">
    <location>
        <begin position="127"/>
        <end position="330"/>
    </location>
</feature>
<feature type="signal peptide" evidence="7">
    <location>
        <begin position="1"/>
        <end position="26"/>
    </location>
</feature>
<feature type="transmembrane region" description="Helical" evidence="6">
    <location>
        <begin position="257"/>
        <end position="275"/>
    </location>
</feature>
<keyword evidence="3 6" id="KW-1133">Transmembrane helix</keyword>
<feature type="compositionally biased region" description="Basic and acidic residues" evidence="5">
    <location>
        <begin position="409"/>
        <end position="422"/>
    </location>
</feature>
<evidence type="ECO:0000256" key="4">
    <source>
        <dbReference type="ARBA" id="ARBA00023136"/>
    </source>
</evidence>
<protein>
    <recommendedName>
        <fullName evidence="8">TM7S3/TM198-like domain-containing protein</fullName>
    </recommendedName>
</protein>
<gene>
    <name evidence="9" type="ORF">P167DRAFT_549627</name>
</gene>
<feature type="transmembrane region" description="Helical" evidence="6">
    <location>
        <begin position="123"/>
        <end position="142"/>
    </location>
</feature>
<evidence type="ECO:0000259" key="8">
    <source>
        <dbReference type="Pfam" id="PF13886"/>
    </source>
</evidence>
<feature type="region of interest" description="Disordered" evidence="5">
    <location>
        <begin position="979"/>
        <end position="1001"/>
    </location>
</feature>
<dbReference type="Pfam" id="PF13886">
    <property type="entry name" value="TM7S3_TM198"/>
    <property type="match status" value="1"/>
</dbReference>
<organism evidence="9 10">
    <name type="scientific">Morchella conica CCBAS932</name>
    <dbReference type="NCBI Taxonomy" id="1392247"/>
    <lineage>
        <taxon>Eukaryota</taxon>
        <taxon>Fungi</taxon>
        <taxon>Dikarya</taxon>
        <taxon>Ascomycota</taxon>
        <taxon>Pezizomycotina</taxon>
        <taxon>Pezizomycetes</taxon>
        <taxon>Pezizales</taxon>
        <taxon>Morchellaceae</taxon>
        <taxon>Morchella</taxon>
    </lineage>
</organism>
<dbReference type="OrthoDB" id="102260at2759"/>
<evidence type="ECO:0000256" key="5">
    <source>
        <dbReference type="SAM" id="MobiDB-lite"/>
    </source>
</evidence>
<comment type="subcellular location">
    <subcellularLocation>
        <location evidence="1">Membrane</location>
        <topology evidence="1">Multi-pass membrane protein</topology>
    </subcellularLocation>
</comment>
<feature type="compositionally biased region" description="Low complexity" evidence="5">
    <location>
        <begin position="689"/>
        <end position="703"/>
    </location>
</feature>
<feature type="region of interest" description="Disordered" evidence="5">
    <location>
        <begin position="1015"/>
        <end position="1034"/>
    </location>
</feature>
<feature type="compositionally biased region" description="Polar residues" evidence="5">
    <location>
        <begin position="1015"/>
        <end position="1026"/>
    </location>
</feature>
<dbReference type="Proteomes" id="UP000277580">
    <property type="component" value="Unassembled WGS sequence"/>
</dbReference>
<dbReference type="InterPro" id="IPR025256">
    <property type="entry name" value="TM7S3/TM198-like_dom"/>
</dbReference>
<feature type="compositionally biased region" description="Polar residues" evidence="5">
    <location>
        <begin position="85"/>
        <end position="99"/>
    </location>
</feature>
<feature type="region of interest" description="Disordered" evidence="5">
    <location>
        <begin position="39"/>
        <end position="99"/>
    </location>
</feature>
<evidence type="ECO:0000256" key="7">
    <source>
        <dbReference type="SAM" id="SignalP"/>
    </source>
</evidence>
<reference evidence="9 10" key="1">
    <citation type="journal article" date="2018" name="Nat. Ecol. Evol.">
        <title>Pezizomycetes genomes reveal the molecular basis of ectomycorrhizal truffle lifestyle.</title>
        <authorList>
            <person name="Murat C."/>
            <person name="Payen T."/>
            <person name="Noel B."/>
            <person name="Kuo A."/>
            <person name="Morin E."/>
            <person name="Chen J."/>
            <person name="Kohler A."/>
            <person name="Krizsan K."/>
            <person name="Balestrini R."/>
            <person name="Da Silva C."/>
            <person name="Montanini B."/>
            <person name="Hainaut M."/>
            <person name="Levati E."/>
            <person name="Barry K.W."/>
            <person name="Belfiori B."/>
            <person name="Cichocki N."/>
            <person name="Clum A."/>
            <person name="Dockter R.B."/>
            <person name="Fauchery L."/>
            <person name="Guy J."/>
            <person name="Iotti M."/>
            <person name="Le Tacon F."/>
            <person name="Lindquist E.A."/>
            <person name="Lipzen A."/>
            <person name="Malagnac F."/>
            <person name="Mello A."/>
            <person name="Molinier V."/>
            <person name="Miyauchi S."/>
            <person name="Poulain J."/>
            <person name="Riccioni C."/>
            <person name="Rubini A."/>
            <person name="Sitrit Y."/>
            <person name="Splivallo R."/>
            <person name="Traeger S."/>
            <person name="Wang M."/>
            <person name="Zifcakova L."/>
            <person name="Wipf D."/>
            <person name="Zambonelli A."/>
            <person name="Paolocci F."/>
            <person name="Nowrousian M."/>
            <person name="Ottonello S."/>
            <person name="Baldrian P."/>
            <person name="Spatafora J.W."/>
            <person name="Henrissat B."/>
            <person name="Nagy L.G."/>
            <person name="Aury J.M."/>
            <person name="Wincker P."/>
            <person name="Grigoriev I.V."/>
            <person name="Bonfante P."/>
            <person name="Martin F.M."/>
        </authorList>
    </citation>
    <scope>NUCLEOTIDE SEQUENCE [LARGE SCALE GENOMIC DNA]</scope>
    <source>
        <strain evidence="9 10">CCBAS932</strain>
    </source>
</reference>
<feature type="compositionally biased region" description="Acidic residues" evidence="5">
    <location>
        <begin position="529"/>
        <end position="538"/>
    </location>
</feature>
<feature type="compositionally biased region" description="Polar residues" evidence="5">
    <location>
        <begin position="392"/>
        <end position="403"/>
    </location>
</feature>
<feature type="region of interest" description="Disordered" evidence="5">
    <location>
        <begin position="823"/>
        <end position="855"/>
    </location>
</feature>
<sequence length="1090" mass="119704">MRFGRLFVLFAIVALSLLELNGLVSSRGVGVVRRQEQNSVSASTSSENNGPSPTSSSVASSSTGENEISSTSSSVKQTASATVSNTPEGTTVASNFGSPNIVNPEDEVYKGGLPIKPKVTPGMAVAGVALLLTGVPYCLIGIKIKFLQIFLSTFFLSGLGVTVLIVYVMNPPVIDAIQGAYVTAVIITGILTGGLAVVFPEVTEALGCLLGGFCVSMWFLVLKPGGLVDSIYGKLVIVAVFCFLTFSLAFHRVTRPYALIFSLSFSGATAIVLGIDCFSTAGLKEFWIYIWELNDNIFPLETNTYPHTRGIRVEIAVIILITAFGIMSQVKLWKILKERREAKDAEKRQQVADLEALDEDVGRRVEEGNREERAQWEMVYGGKSSEEVTVNERPNTGKMSRTDSGIGDDDLRKKSGEAKNGETEEFVETEEMRREREEHMAMENGNQSAEVPGQQAGQEEQDRIMPIPVGTDESTNEVARYSEEIKMRRSSQSQRVSSQPASLAPETPTDRRVITPTPEVIPLPIPIPMEDDEKDGDDVSSLATWAGESNRSDMQEDQILVDIITTPRFLKREQEEEEDRASSLAATLDEEDDAMASRVDLPSLNEAEDVAFSLSVDDDTSPTITSANFVTNLNSLEITPATTPDTIPKREDPQYLPLLGLKTFESGKDSIVSSWDKGIFTGDHSKANSTHPTTPTVTSPPSVADTSLKVQKISVNLAPASSPKEDEPESSTVGVPQLPAKCSRVVKNYRTNEWAKHLGDAEKPDLDELAEPVQDDTNDIKIEVSAPVHMRELQETSDIPSLPTSRAPSRMSLAEQFVPTLASSNSFPSTATPPIVRTQRLSSTSELPQDERSYTLSPAERCISPVERCISPPGRQTPSPLPQHTLIGKRESMVRSRQNFTPLPEYPEYSSPYTSENQDGFRVKTPGLINHPFMNQRTSTPHPAMLPTADNANSPSHQYRAAVLNDDMSLRDRRNELINSGSHNAPSQGRRAFSPVQKPADKRETMFQTWRDNLKTDSSIPNNTIRVASGGRGEIPSERQQHVLAVAAERKKETIIDDTTDERMRQKDMLELHREALRRMQAGANKHIKK</sequence>
<feature type="transmembrane region" description="Helical" evidence="6">
    <location>
        <begin position="231"/>
        <end position="250"/>
    </location>
</feature>
<name>A0A3N4KGU3_9PEZI</name>
<keyword evidence="7" id="KW-0732">Signal</keyword>
<dbReference type="EMBL" id="ML119179">
    <property type="protein sequence ID" value="RPB07581.1"/>
    <property type="molecule type" value="Genomic_DNA"/>
</dbReference>
<evidence type="ECO:0000256" key="1">
    <source>
        <dbReference type="ARBA" id="ARBA00004141"/>
    </source>
</evidence>
<feature type="compositionally biased region" description="Polar residues" evidence="5">
    <location>
        <begin position="39"/>
        <end position="50"/>
    </location>
</feature>
<accession>A0A3N4KGU3</accession>
<keyword evidence="4 6" id="KW-0472">Membrane</keyword>
<feature type="chain" id="PRO_5018294787" description="TM7S3/TM198-like domain-containing protein" evidence="7">
    <location>
        <begin position="27"/>
        <end position="1090"/>
    </location>
</feature>
<dbReference type="GO" id="GO:0016020">
    <property type="term" value="C:membrane"/>
    <property type="evidence" value="ECO:0007669"/>
    <property type="project" value="UniProtKB-SubCell"/>
</dbReference>
<dbReference type="InParanoid" id="A0A3N4KGU3"/>
<proteinExistence type="predicted"/>